<sequence length="293" mass="29669">MTSLRGLRTAAAAATLILLGACAQPAADAPGDSPSPAAPPGPSAGPDALVLRVAQTGGFVGPDALAGRLPDLSVYADGRVIFTGPTTAIYPGPALPNVLVRTISAAQVAELTRQAVAAGVRQGADYGQPGVADATTTEVTVVTDAGEQRVAANALREARPDDARLTAAQKQARTKLAGFLDSAEKLAAGPGAKPYEPEILAAVVRPYVEPGDDLPARPKTVEWPGPALPGEPLTAALKLSCVTVTGEQRDAVLAAAKDAHATTPWISGGNGWTLTFRPLLPGETGCADLKAAR</sequence>
<keyword evidence="2" id="KW-0732">Signal</keyword>
<comment type="caution">
    <text evidence="3">The sequence shown here is derived from an EMBL/GenBank/DDBJ whole genome shotgun (WGS) entry which is preliminary data.</text>
</comment>
<feature type="signal peptide" evidence="2">
    <location>
        <begin position="1"/>
        <end position="26"/>
    </location>
</feature>
<dbReference type="Proteomes" id="UP000239209">
    <property type="component" value="Unassembled WGS sequence"/>
</dbReference>
<evidence type="ECO:0000313" key="4">
    <source>
        <dbReference type="Proteomes" id="UP000239209"/>
    </source>
</evidence>
<dbReference type="RefSeq" id="WP_106124756.1">
    <property type="nucleotide sequence ID" value="NZ_PVZG01000001.1"/>
</dbReference>
<protein>
    <submittedName>
        <fullName evidence="3">Uncharacterized protein</fullName>
    </submittedName>
</protein>
<dbReference type="OrthoDB" id="5184982at2"/>
<dbReference type="PROSITE" id="PS51257">
    <property type="entry name" value="PROKAR_LIPOPROTEIN"/>
    <property type="match status" value="1"/>
</dbReference>
<gene>
    <name evidence="3" type="ORF">CLV70_101635</name>
</gene>
<proteinExistence type="predicted"/>
<evidence type="ECO:0000256" key="2">
    <source>
        <dbReference type="SAM" id="SignalP"/>
    </source>
</evidence>
<dbReference type="AlphaFoldDB" id="A0A2T0SJ86"/>
<feature type="region of interest" description="Disordered" evidence="1">
    <location>
        <begin position="28"/>
        <end position="48"/>
    </location>
</feature>
<organism evidence="3 4">
    <name type="scientific">Pseudosporangium ferrugineum</name>
    <dbReference type="NCBI Taxonomy" id="439699"/>
    <lineage>
        <taxon>Bacteria</taxon>
        <taxon>Bacillati</taxon>
        <taxon>Actinomycetota</taxon>
        <taxon>Actinomycetes</taxon>
        <taxon>Micromonosporales</taxon>
        <taxon>Micromonosporaceae</taxon>
        <taxon>Pseudosporangium</taxon>
    </lineage>
</organism>
<reference evidence="3 4" key="1">
    <citation type="submission" date="2018-03" db="EMBL/GenBank/DDBJ databases">
        <title>Genomic Encyclopedia of Archaeal and Bacterial Type Strains, Phase II (KMG-II): from individual species to whole genera.</title>
        <authorList>
            <person name="Goeker M."/>
        </authorList>
    </citation>
    <scope>NUCLEOTIDE SEQUENCE [LARGE SCALE GENOMIC DNA]</scope>
    <source>
        <strain evidence="3 4">DSM 45348</strain>
    </source>
</reference>
<accession>A0A2T0SJ86</accession>
<evidence type="ECO:0000256" key="1">
    <source>
        <dbReference type="SAM" id="MobiDB-lite"/>
    </source>
</evidence>
<name>A0A2T0SJ86_9ACTN</name>
<evidence type="ECO:0000313" key="3">
    <source>
        <dbReference type="EMBL" id="PRY33472.1"/>
    </source>
</evidence>
<feature type="chain" id="PRO_5039033264" evidence="2">
    <location>
        <begin position="27"/>
        <end position="293"/>
    </location>
</feature>
<dbReference type="EMBL" id="PVZG01000001">
    <property type="protein sequence ID" value="PRY33472.1"/>
    <property type="molecule type" value="Genomic_DNA"/>
</dbReference>
<keyword evidence="4" id="KW-1185">Reference proteome</keyword>